<proteinExistence type="predicted"/>
<protein>
    <submittedName>
        <fullName evidence="4">Uncharacterized protein LOC112454363</fullName>
    </submittedName>
</protein>
<evidence type="ECO:0000313" key="3">
    <source>
        <dbReference type="Proteomes" id="UP000504618"/>
    </source>
</evidence>
<keyword evidence="3" id="KW-1185">Reference proteome</keyword>
<feature type="signal peptide" evidence="2">
    <location>
        <begin position="1"/>
        <end position="23"/>
    </location>
</feature>
<feature type="compositionally biased region" description="Basic and acidic residues" evidence="1">
    <location>
        <begin position="54"/>
        <end position="81"/>
    </location>
</feature>
<evidence type="ECO:0000313" key="4">
    <source>
        <dbReference type="RefSeq" id="XP_024871475.1"/>
    </source>
</evidence>
<sequence>MKITMVFMVLAIVVCAMVQESEQVFWYVAPMSMDSPNESSDQPKNGLDQWSDMNDSRMNDSRMDHSEIDHSRMNHQKERIIPNRFQDQPLRRLQHPQVQI</sequence>
<evidence type="ECO:0000256" key="2">
    <source>
        <dbReference type="SAM" id="SignalP"/>
    </source>
</evidence>
<keyword evidence="2" id="KW-0732">Signal</keyword>
<feature type="compositionally biased region" description="Polar residues" evidence="1">
    <location>
        <begin position="34"/>
        <end position="43"/>
    </location>
</feature>
<dbReference type="OrthoDB" id="7555395at2759"/>
<dbReference type="Proteomes" id="UP000504618">
    <property type="component" value="Unplaced"/>
</dbReference>
<feature type="region of interest" description="Disordered" evidence="1">
    <location>
        <begin position="32"/>
        <end position="100"/>
    </location>
</feature>
<dbReference type="AlphaFoldDB" id="A0A6J1PQZ7"/>
<name>A0A6J1PQZ7_9HYME</name>
<dbReference type="GeneID" id="112454363"/>
<accession>A0A6J1PQZ7</accession>
<dbReference type="RefSeq" id="XP_024871475.1">
    <property type="nucleotide sequence ID" value="XM_025015707.1"/>
</dbReference>
<organism evidence="3 4">
    <name type="scientific">Temnothorax curvispinosus</name>
    <dbReference type="NCBI Taxonomy" id="300111"/>
    <lineage>
        <taxon>Eukaryota</taxon>
        <taxon>Metazoa</taxon>
        <taxon>Ecdysozoa</taxon>
        <taxon>Arthropoda</taxon>
        <taxon>Hexapoda</taxon>
        <taxon>Insecta</taxon>
        <taxon>Pterygota</taxon>
        <taxon>Neoptera</taxon>
        <taxon>Endopterygota</taxon>
        <taxon>Hymenoptera</taxon>
        <taxon>Apocrita</taxon>
        <taxon>Aculeata</taxon>
        <taxon>Formicoidea</taxon>
        <taxon>Formicidae</taxon>
        <taxon>Myrmicinae</taxon>
        <taxon>Temnothorax</taxon>
    </lineage>
</organism>
<reference evidence="4" key="1">
    <citation type="submission" date="2025-08" db="UniProtKB">
        <authorList>
            <consortium name="RefSeq"/>
        </authorList>
    </citation>
    <scope>IDENTIFICATION</scope>
    <source>
        <tissue evidence="4">Whole body</tissue>
    </source>
</reference>
<gene>
    <name evidence="4" type="primary">LOC112454363</name>
</gene>
<evidence type="ECO:0000256" key="1">
    <source>
        <dbReference type="SAM" id="MobiDB-lite"/>
    </source>
</evidence>
<feature type="chain" id="PRO_5026900877" evidence="2">
    <location>
        <begin position="24"/>
        <end position="100"/>
    </location>
</feature>